<name>A0A8H5TPB7_9HYPO</name>
<dbReference type="Proteomes" id="UP000562682">
    <property type="component" value="Unassembled WGS sequence"/>
</dbReference>
<keyword evidence="2" id="KW-1185">Reference proteome</keyword>
<evidence type="ECO:0000313" key="1">
    <source>
        <dbReference type="EMBL" id="KAF5673958.1"/>
    </source>
</evidence>
<reference evidence="1 2" key="1">
    <citation type="submission" date="2020-05" db="EMBL/GenBank/DDBJ databases">
        <title>Identification and distribution of gene clusters putatively required for synthesis of sphingolipid metabolism inhibitors in phylogenetically diverse species of the filamentous fungus Fusarium.</title>
        <authorList>
            <person name="Kim H.-S."/>
            <person name="Busman M."/>
            <person name="Brown D.W."/>
            <person name="Divon H."/>
            <person name="Uhlig S."/>
            <person name="Proctor R.H."/>
        </authorList>
    </citation>
    <scope>NUCLEOTIDE SEQUENCE [LARGE SCALE GENOMIC DNA]</scope>
    <source>
        <strain evidence="1 2">NRRL 25311</strain>
    </source>
</reference>
<sequence length="131" mass="14723">MVFHLIPALAVAGVKYVIKEATDAPTCGCGREKMKMWAGFRIIFLCEDCEDGMAVKLGLKAVQIATFGVIGELIPAGMIEEVIMPPRRNRALCHFISWTEDAQEVEQRIMCSFIFECSDKRFTVVYDRALD</sequence>
<proteinExistence type="predicted"/>
<organism evidence="1 2">
    <name type="scientific">Fusarium denticulatum</name>
    <dbReference type="NCBI Taxonomy" id="48507"/>
    <lineage>
        <taxon>Eukaryota</taxon>
        <taxon>Fungi</taxon>
        <taxon>Dikarya</taxon>
        <taxon>Ascomycota</taxon>
        <taxon>Pezizomycotina</taxon>
        <taxon>Sordariomycetes</taxon>
        <taxon>Hypocreomycetidae</taxon>
        <taxon>Hypocreales</taxon>
        <taxon>Nectriaceae</taxon>
        <taxon>Fusarium</taxon>
        <taxon>Fusarium fujikuroi species complex</taxon>
    </lineage>
</organism>
<dbReference type="EMBL" id="JAAOAK010000322">
    <property type="protein sequence ID" value="KAF5673958.1"/>
    <property type="molecule type" value="Genomic_DNA"/>
</dbReference>
<accession>A0A8H5TPB7</accession>
<evidence type="ECO:0000313" key="2">
    <source>
        <dbReference type="Proteomes" id="UP000562682"/>
    </source>
</evidence>
<dbReference type="AlphaFoldDB" id="A0A8H5TPB7"/>
<gene>
    <name evidence="1" type="ORF">FDENT_10142</name>
</gene>
<protein>
    <submittedName>
        <fullName evidence="1">Uncharacterized protein</fullName>
    </submittedName>
</protein>
<comment type="caution">
    <text evidence="1">The sequence shown here is derived from an EMBL/GenBank/DDBJ whole genome shotgun (WGS) entry which is preliminary data.</text>
</comment>